<protein>
    <submittedName>
        <fullName evidence="1">Uncharacterized protein</fullName>
    </submittedName>
</protein>
<evidence type="ECO:0000313" key="2">
    <source>
        <dbReference type="Proteomes" id="UP000304148"/>
    </source>
</evidence>
<dbReference type="Proteomes" id="UP000304148">
    <property type="component" value="Chromosome"/>
</dbReference>
<dbReference type="AlphaFoldDB" id="A0A383RKB9"/>
<accession>A0A383RKB9</accession>
<proteinExistence type="predicted"/>
<reference evidence="2" key="1">
    <citation type="submission" date="2018-08" db="EMBL/GenBank/DDBJ databases">
        <authorList>
            <person name="Chevrot R."/>
        </authorList>
    </citation>
    <scope>NUCLEOTIDE SEQUENCE [LARGE SCALE GENOMIC DNA]</scope>
</reference>
<name>A0A383RKB9_PAEAL</name>
<organism evidence="1 2">
    <name type="scientific">Paenibacillus alvei</name>
    <name type="common">Bacillus alvei</name>
    <dbReference type="NCBI Taxonomy" id="44250"/>
    <lineage>
        <taxon>Bacteria</taxon>
        <taxon>Bacillati</taxon>
        <taxon>Bacillota</taxon>
        <taxon>Bacilli</taxon>
        <taxon>Bacillales</taxon>
        <taxon>Paenibacillaceae</taxon>
        <taxon>Paenibacillus</taxon>
    </lineage>
</organism>
<evidence type="ECO:0000313" key="1">
    <source>
        <dbReference type="EMBL" id="SYX87042.1"/>
    </source>
</evidence>
<sequence>MCKLSVNDYNKRETIRADHYHGFRAVLHDRFFTWVWELVPDGMMEFLLV</sequence>
<gene>
    <name evidence="1" type="ORF">PBLR_15469</name>
</gene>
<dbReference type="EMBL" id="LS992241">
    <property type="protein sequence ID" value="SYX87042.1"/>
    <property type="molecule type" value="Genomic_DNA"/>
</dbReference>